<dbReference type="AlphaFoldDB" id="A0A508TBM8"/>
<sequence length="69" mass="7947">MIEQHPITSEHARAICEEIGERLRYALRDDYADLPPRLRELMSRLAELDCEAPTLVPTIEEMTRPLEAA</sequence>
<evidence type="ECO:0000313" key="1">
    <source>
        <dbReference type="EMBL" id="VIO71566.1"/>
    </source>
</evidence>
<dbReference type="OrthoDB" id="8255297at2"/>
<comment type="caution">
    <text evidence="1">The sequence shown here is derived from an EMBL/GenBank/DDBJ whole genome shotgun (WGS) entry which is preliminary data.</text>
</comment>
<keyword evidence="2" id="KW-1185">Reference proteome</keyword>
<dbReference type="EMBL" id="CAADFC020000013">
    <property type="protein sequence ID" value="VIO71566.1"/>
    <property type="molecule type" value="Genomic_DNA"/>
</dbReference>
<reference evidence="1" key="1">
    <citation type="submission" date="2019-02" db="EMBL/GenBank/DDBJ databases">
        <authorList>
            <person name="Pothier F.J."/>
        </authorList>
    </citation>
    <scope>NUCLEOTIDE SEQUENCE</scope>
    <source>
        <strain evidence="1">CI-1B</strain>
    </source>
</reference>
<proteinExistence type="predicted"/>
<accession>A0A508TBM8</accession>
<evidence type="ECO:0000313" key="2">
    <source>
        <dbReference type="Proteomes" id="UP000328092"/>
    </source>
</evidence>
<name>A0A508TBM8_9BRAD</name>
<organism evidence="1 2">
    <name type="scientific">Bradyrhizobium ivorense</name>
    <dbReference type="NCBI Taxonomy" id="2511166"/>
    <lineage>
        <taxon>Bacteria</taxon>
        <taxon>Pseudomonadati</taxon>
        <taxon>Pseudomonadota</taxon>
        <taxon>Alphaproteobacteria</taxon>
        <taxon>Hyphomicrobiales</taxon>
        <taxon>Nitrobacteraceae</taxon>
        <taxon>Bradyrhizobium</taxon>
    </lineage>
</organism>
<dbReference type="RefSeq" id="WP_139484294.1">
    <property type="nucleotide sequence ID" value="NZ_CAADFB020000030.1"/>
</dbReference>
<dbReference type="Proteomes" id="UP000328092">
    <property type="component" value="Unassembled WGS sequence"/>
</dbReference>
<protein>
    <submittedName>
        <fullName evidence="1">Uncharacterized protein</fullName>
    </submittedName>
</protein>
<gene>
    <name evidence="1" type="ORF">CI1B_37510</name>
</gene>